<keyword evidence="2" id="KW-1185">Reference proteome</keyword>
<name>A0ACA9L8X3_9GLOM</name>
<gene>
    <name evidence="1" type="ORF">SCALOS_LOCUS3763</name>
</gene>
<feature type="non-terminal residue" evidence="1">
    <location>
        <position position="245"/>
    </location>
</feature>
<proteinExistence type="predicted"/>
<dbReference type="EMBL" id="CAJVPM010004475">
    <property type="protein sequence ID" value="CAG8513550.1"/>
    <property type="molecule type" value="Genomic_DNA"/>
</dbReference>
<sequence length="245" mass="28802">MIKHRLTTYIIVLNEMANKCNKFAICKACKEAISQEYAYSKKIVNTKKCVKAHLSKCEYFFAKYGKEEGENILNKSDNETAKNNKNFKKRSNDYQESETDSDSNSTIFNTKTKPLDQYITHPLNSAQQKKWWYLLLKATISNGWSFRWVENKDSKEIFTFLNSTLKLPTRKYLTQIKGVINQTQRNQELEMIKQMYYSTSAINTSELEEYNESDEQNDNSDSESLESEEDRDTNNWDNIMLMLNQ</sequence>
<dbReference type="Proteomes" id="UP000789860">
    <property type="component" value="Unassembled WGS sequence"/>
</dbReference>
<evidence type="ECO:0000313" key="1">
    <source>
        <dbReference type="EMBL" id="CAG8513550.1"/>
    </source>
</evidence>
<evidence type="ECO:0000313" key="2">
    <source>
        <dbReference type="Proteomes" id="UP000789860"/>
    </source>
</evidence>
<accession>A0ACA9L8X3</accession>
<reference evidence="1" key="1">
    <citation type="submission" date="2021-06" db="EMBL/GenBank/DDBJ databases">
        <authorList>
            <person name="Kallberg Y."/>
            <person name="Tangrot J."/>
            <person name="Rosling A."/>
        </authorList>
    </citation>
    <scope>NUCLEOTIDE SEQUENCE</scope>
    <source>
        <strain evidence="1">AU212A</strain>
    </source>
</reference>
<protein>
    <submittedName>
        <fullName evidence="1">4851_t:CDS:1</fullName>
    </submittedName>
</protein>
<organism evidence="1 2">
    <name type="scientific">Scutellospora calospora</name>
    <dbReference type="NCBI Taxonomy" id="85575"/>
    <lineage>
        <taxon>Eukaryota</taxon>
        <taxon>Fungi</taxon>
        <taxon>Fungi incertae sedis</taxon>
        <taxon>Mucoromycota</taxon>
        <taxon>Glomeromycotina</taxon>
        <taxon>Glomeromycetes</taxon>
        <taxon>Diversisporales</taxon>
        <taxon>Gigasporaceae</taxon>
        <taxon>Scutellospora</taxon>
    </lineage>
</organism>
<comment type="caution">
    <text evidence="1">The sequence shown here is derived from an EMBL/GenBank/DDBJ whole genome shotgun (WGS) entry which is preliminary data.</text>
</comment>